<keyword evidence="3 7" id="KW-0547">Nucleotide-binding</keyword>
<dbReference type="Pfam" id="PF03477">
    <property type="entry name" value="ATP-cone"/>
    <property type="match status" value="1"/>
</dbReference>
<dbReference type="InterPro" id="IPR005144">
    <property type="entry name" value="ATP-cone_dom"/>
</dbReference>
<evidence type="ECO:0000256" key="5">
    <source>
        <dbReference type="ARBA" id="ARBA00023002"/>
    </source>
</evidence>
<gene>
    <name evidence="9" type="ORF">A2931_04055</name>
</gene>
<dbReference type="GO" id="GO:0004748">
    <property type="term" value="F:ribonucleoside-diphosphate reductase activity, thioredoxin disulfide as acceptor"/>
    <property type="evidence" value="ECO:0007669"/>
    <property type="project" value="TreeGrafter"/>
</dbReference>
<protein>
    <submittedName>
        <fullName evidence="9">Ribonucleoside-triphosphate reductase</fullName>
    </submittedName>
</protein>
<evidence type="ECO:0000259" key="8">
    <source>
        <dbReference type="PROSITE" id="PS51161"/>
    </source>
</evidence>
<dbReference type="PROSITE" id="PS51161">
    <property type="entry name" value="ATP_CONE"/>
    <property type="match status" value="1"/>
</dbReference>
<keyword evidence="2" id="KW-0846">Cobalamin</keyword>
<evidence type="ECO:0000256" key="6">
    <source>
        <dbReference type="ARBA" id="ARBA00023285"/>
    </source>
</evidence>
<feature type="domain" description="ATP-cone" evidence="8">
    <location>
        <begin position="23"/>
        <end position="117"/>
    </location>
</feature>
<dbReference type="InterPro" id="IPR050862">
    <property type="entry name" value="RdRp_reductase_class-2"/>
</dbReference>
<comment type="caution">
    <text evidence="9">The sequence shown here is derived from an EMBL/GenBank/DDBJ whole genome shotgun (WGS) entry which is preliminary data.</text>
</comment>
<evidence type="ECO:0000256" key="7">
    <source>
        <dbReference type="PROSITE-ProRule" id="PRU00492"/>
    </source>
</evidence>
<dbReference type="PANTHER" id="PTHR43371:SF1">
    <property type="entry name" value="RIBONUCLEOSIDE-DIPHOSPHATE REDUCTASE"/>
    <property type="match status" value="1"/>
</dbReference>
<name>A0A1G2EY04_9BACT</name>
<dbReference type="Gene3D" id="3.20.70.20">
    <property type="match status" value="2"/>
</dbReference>
<proteinExistence type="predicted"/>
<evidence type="ECO:0000256" key="3">
    <source>
        <dbReference type="ARBA" id="ARBA00022741"/>
    </source>
</evidence>
<organism evidence="9 10">
    <name type="scientific">Candidatus Niyogibacteria bacterium RIFCSPLOWO2_01_FULL_45_48</name>
    <dbReference type="NCBI Taxonomy" id="1801724"/>
    <lineage>
        <taxon>Bacteria</taxon>
        <taxon>Candidatus Niyogiibacteriota</taxon>
    </lineage>
</organism>
<dbReference type="SUPFAM" id="SSF51998">
    <property type="entry name" value="PFL-like glycyl radical enzymes"/>
    <property type="match status" value="1"/>
</dbReference>
<dbReference type="Proteomes" id="UP000177486">
    <property type="component" value="Unassembled WGS sequence"/>
</dbReference>
<evidence type="ECO:0000256" key="1">
    <source>
        <dbReference type="ARBA" id="ARBA00001922"/>
    </source>
</evidence>
<dbReference type="PANTHER" id="PTHR43371">
    <property type="entry name" value="VITAMIN B12-DEPENDENT RIBONUCLEOTIDE REDUCTASE"/>
    <property type="match status" value="1"/>
</dbReference>
<dbReference type="InterPro" id="IPR040763">
    <property type="entry name" value="RNR_alpha_hel"/>
</dbReference>
<evidence type="ECO:0000256" key="4">
    <source>
        <dbReference type="ARBA" id="ARBA00022840"/>
    </source>
</evidence>
<keyword evidence="4 7" id="KW-0067">ATP-binding</keyword>
<accession>A0A1G2EY04</accession>
<evidence type="ECO:0000313" key="9">
    <source>
        <dbReference type="EMBL" id="OGZ30597.1"/>
    </source>
</evidence>
<keyword evidence="6" id="KW-0170">Cobalt</keyword>
<keyword evidence="5" id="KW-0560">Oxidoreductase</keyword>
<evidence type="ECO:0000313" key="10">
    <source>
        <dbReference type="Proteomes" id="UP000177486"/>
    </source>
</evidence>
<dbReference type="GO" id="GO:0005524">
    <property type="term" value="F:ATP binding"/>
    <property type="evidence" value="ECO:0007669"/>
    <property type="project" value="UniProtKB-UniRule"/>
</dbReference>
<sequence>MPPVEARAGGKLAPKIISGPVLKEVRKRDGRVVPFDASRIISAISRAMEAAGEGNLKNDPYRVAESVVKELQKKYSKGGTPGIEDIQDIVESNLILMDFPRVAKAYILYRQKRSEIREKTRKVPSVLKKLVRESKKYFRNSLSEFVYYRSYSRWIEEENRRETWIETVDRYMNFMRENLDDALSPEEYQEIHDAVLRQEVMPSMRLMWSAGEAAKATNVAAYNCSYIAPTKIEDFAEIMYVSMCGAGVGFSIESQTAQQLPQIKKQTGERLPAHIVHDSKEGWCNALTAGLKTWFTGKDVDFDFSKLRPEGARLKTMGGRSSGPGPLRDLMDFTRRKILARQGRRLSNLDVHDIICKIGDIVVSGGVRRSALISLSDFDDIEMRDAKKGQFYIKDPQRSLANNSTVYNEKPSATQFMEEWLALAKSGTGERGIFNRGGLKHQVPARRWKVLKDDEPTWGTNPCGEIILRSKEFCNLTEIVARQEDTEDTLMRKARLATILGTYQSSLTDFPLLSKEWKRNCNEERLLGVSVTGQWDSQAVRDPEVLKKLLAEARRVNKIYAARFGVAPSTAITCVKPSGTVSQLVDASSGMHPRHSEYYIRRIRISATDSLFQMLKDQKVPYKPEVGQASGSANTYVIEFPVKAPKSAKFRDDVSAITQLEHWKMVKQNYTEHNPSVTISVGDGEWIDVAHWLYGNWDILGGLSFLPREETVYQLAPYEAITKERYDEMKKTFPAIDFSQIVLYEKDDTTSGAKELACVSGVCEIQEL</sequence>
<evidence type="ECO:0000256" key="2">
    <source>
        <dbReference type="ARBA" id="ARBA00022628"/>
    </source>
</evidence>
<dbReference type="GO" id="GO:0031419">
    <property type="term" value="F:cobalamin binding"/>
    <property type="evidence" value="ECO:0007669"/>
    <property type="project" value="UniProtKB-KW"/>
</dbReference>
<comment type="cofactor">
    <cofactor evidence="1">
        <name>adenosylcob(III)alamin</name>
        <dbReference type="ChEBI" id="CHEBI:18408"/>
    </cofactor>
</comment>
<dbReference type="Pfam" id="PF17975">
    <property type="entry name" value="RNR_Alpha"/>
    <property type="match status" value="1"/>
</dbReference>
<reference evidence="9 10" key="1">
    <citation type="journal article" date="2016" name="Nat. Commun.">
        <title>Thousands of microbial genomes shed light on interconnected biogeochemical processes in an aquifer system.</title>
        <authorList>
            <person name="Anantharaman K."/>
            <person name="Brown C.T."/>
            <person name="Hug L.A."/>
            <person name="Sharon I."/>
            <person name="Castelle C.J."/>
            <person name="Probst A.J."/>
            <person name="Thomas B.C."/>
            <person name="Singh A."/>
            <person name="Wilkins M.J."/>
            <person name="Karaoz U."/>
            <person name="Brodie E.L."/>
            <person name="Williams K.H."/>
            <person name="Hubbard S.S."/>
            <person name="Banfield J.F."/>
        </authorList>
    </citation>
    <scope>NUCLEOTIDE SEQUENCE [LARGE SCALE GENOMIC DNA]</scope>
</reference>
<dbReference type="AlphaFoldDB" id="A0A1G2EY04"/>
<dbReference type="EMBL" id="MHMQ01000016">
    <property type="protein sequence ID" value="OGZ30597.1"/>
    <property type="molecule type" value="Genomic_DNA"/>
</dbReference>